<dbReference type="AlphaFoldDB" id="A0A223AT44"/>
<dbReference type="OrthoDB" id="9815348at2"/>
<keyword evidence="2" id="KW-0784">Thiamine biosynthesis</keyword>
<dbReference type="InterPro" id="IPR036206">
    <property type="entry name" value="ThiamineP_synth_sf"/>
</dbReference>
<feature type="domain" description="Thiamine phosphate synthase/TenI" evidence="3">
    <location>
        <begin position="8"/>
        <end position="180"/>
    </location>
</feature>
<dbReference type="PANTHER" id="PTHR20857">
    <property type="entry name" value="THIAMINE-PHOSPHATE PYROPHOSPHORYLASE"/>
    <property type="match status" value="1"/>
</dbReference>
<dbReference type="InterPro" id="IPR022998">
    <property type="entry name" value="ThiamineP_synth_TenI"/>
</dbReference>
<dbReference type="Proteomes" id="UP000214689">
    <property type="component" value="Chromosome"/>
</dbReference>
<dbReference type="InterPro" id="IPR013785">
    <property type="entry name" value="Aldolase_TIM"/>
</dbReference>
<evidence type="ECO:0000313" key="4">
    <source>
        <dbReference type="EMBL" id="ASS38136.1"/>
    </source>
</evidence>
<dbReference type="Pfam" id="PF02581">
    <property type="entry name" value="TMP-TENI"/>
    <property type="match status" value="1"/>
</dbReference>
<reference evidence="5" key="1">
    <citation type="submission" date="2016-05" db="EMBL/GenBank/DDBJ databases">
        <authorList>
            <person name="Holder M.E."/>
            <person name="Ajami N.J."/>
            <person name="Petrosino J.F."/>
        </authorList>
    </citation>
    <scope>NUCLEOTIDE SEQUENCE [LARGE SCALE GENOMIC DNA]</scope>
    <source>
        <strain evidence="5">ATCC 700696</strain>
    </source>
</reference>
<keyword evidence="5" id="KW-1185">Reference proteome</keyword>
<comment type="pathway">
    <text evidence="1">Cofactor biosynthesis; thiamine diphosphate biosynthesis.</text>
</comment>
<evidence type="ECO:0000259" key="3">
    <source>
        <dbReference type="Pfam" id="PF02581"/>
    </source>
</evidence>
<dbReference type="GO" id="GO:0005737">
    <property type="term" value="C:cytoplasm"/>
    <property type="evidence" value="ECO:0007669"/>
    <property type="project" value="TreeGrafter"/>
</dbReference>
<gene>
    <name evidence="4" type="ORF">AXF17_06760</name>
</gene>
<sequence>MCTFKKICVTNRHLSERPLYEQLERVFITSKPDVVILREKDLSEDEYRKLAYKIKVLCDLHCVRLVVNKYYEVARELGTTVQLSIIDYESNDANLNGLPVWVSVHSLQESVRVRGSGASAIIAGHIYETDCKRGFPGRGIDFLTSIVEQVDIPVYAIGGIDQFNIEEVASAGASGACQMSYYMKL</sequence>
<dbReference type="SUPFAM" id="SSF51391">
    <property type="entry name" value="Thiamin phosphate synthase"/>
    <property type="match status" value="1"/>
</dbReference>
<dbReference type="CDD" id="cd00564">
    <property type="entry name" value="TMP_TenI"/>
    <property type="match status" value="1"/>
</dbReference>
<dbReference type="EMBL" id="CP016199">
    <property type="protein sequence ID" value="ASS38136.1"/>
    <property type="molecule type" value="Genomic_DNA"/>
</dbReference>
<evidence type="ECO:0000256" key="1">
    <source>
        <dbReference type="ARBA" id="ARBA00004948"/>
    </source>
</evidence>
<dbReference type="GO" id="GO:0009228">
    <property type="term" value="P:thiamine biosynthetic process"/>
    <property type="evidence" value="ECO:0007669"/>
    <property type="project" value="UniProtKB-KW"/>
</dbReference>
<evidence type="ECO:0000313" key="5">
    <source>
        <dbReference type="Proteomes" id="UP000214689"/>
    </source>
</evidence>
<dbReference type="GO" id="GO:0004789">
    <property type="term" value="F:thiamine-phosphate diphosphorylase activity"/>
    <property type="evidence" value="ECO:0007669"/>
    <property type="project" value="TreeGrafter"/>
</dbReference>
<organism evidence="4 5">
    <name type="scientific">Mogibacterium pumilum</name>
    <dbReference type="NCBI Taxonomy" id="86332"/>
    <lineage>
        <taxon>Bacteria</taxon>
        <taxon>Bacillati</taxon>
        <taxon>Bacillota</taxon>
        <taxon>Clostridia</taxon>
        <taxon>Peptostreptococcales</taxon>
        <taxon>Anaerovoracaceae</taxon>
        <taxon>Mogibacterium</taxon>
    </lineage>
</organism>
<accession>A0A223AT44</accession>
<dbReference type="Gene3D" id="3.20.20.70">
    <property type="entry name" value="Aldolase class I"/>
    <property type="match status" value="1"/>
</dbReference>
<name>A0A223AT44_9FIRM</name>
<dbReference type="PANTHER" id="PTHR20857:SF15">
    <property type="entry name" value="THIAMINE-PHOSPHATE SYNTHASE"/>
    <property type="match status" value="1"/>
</dbReference>
<dbReference type="RefSeq" id="WP_094234373.1">
    <property type="nucleotide sequence ID" value="NZ_CP016199.1"/>
</dbReference>
<evidence type="ECO:0000256" key="2">
    <source>
        <dbReference type="ARBA" id="ARBA00022977"/>
    </source>
</evidence>
<proteinExistence type="predicted"/>
<protein>
    <recommendedName>
        <fullName evidence="3">Thiamine phosphate synthase/TenI domain-containing protein</fullName>
    </recommendedName>
</protein>